<feature type="domain" description="Aerobactin siderophore biosynthesis IucA/IucC-like C-terminal" evidence="1">
    <location>
        <begin position="87"/>
        <end position="175"/>
    </location>
</feature>
<dbReference type="InterPro" id="IPR022770">
    <property type="entry name" value="IucA/IucC-like_C"/>
</dbReference>
<protein>
    <submittedName>
        <fullName evidence="2">Ferric iron reductase</fullName>
    </submittedName>
</protein>
<name>A0A7U3YEG9_GEOS0</name>
<organism evidence="2">
    <name type="scientific">Geobacillus sp. (strain Y4.1MC1)</name>
    <dbReference type="NCBI Taxonomy" id="581103"/>
    <lineage>
        <taxon>Bacteria</taxon>
        <taxon>Bacillati</taxon>
        <taxon>Bacillota</taxon>
        <taxon>Bacilli</taxon>
        <taxon>Bacillales</taxon>
        <taxon>Anoxybacillaceae</taxon>
        <taxon>Geobacillus</taxon>
    </lineage>
</organism>
<dbReference type="GO" id="GO:0003824">
    <property type="term" value="F:catalytic activity"/>
    <property type="evidence" value="ECO:0007669"/>
    <property type="project" value="UniProtKB-ARBA"/>
</dbReference>
<proteinExistence type="predicted"/>
<reference evidence="2" key="1">
    <citation type="submission" date="2010-10" db="EMBL/GenBank/DDBJ databases">
        <title>Complete sequence of chromosome of Geobacillus sp. Y4.1MC1.</title>
        <authorList>
            <consortium name="US DOE Joint Genome Institute"/>
            <person name="Lucas S."/>
            <person name="Copeland A."/>
            <person name="Lapidus A."/>
            <person name="Cheng J.-F."/>
            <person name="Bruce D."/>
            <person name="Goodwin L."/>
            <person name="Pitluck S."/>
            <person name="Chertkov O."/>
            <person name="Zhang X."/>
            <person name="Detter J.C."/>
            <person name="Han C."/>
            <person name="Tapia R."/>
            <person name="Land M."/>
            <person name="Hauser L."/>
            <person name="Jeffries C."/>
            <person name="Kyrpides N."/>
            <person name="Ivanova N."/>
            <person name="Ovchinnikova G."/>
            <person name="Brumm P."/>
            <person name="Mead D."/>
            <person name="Woyke T."/>
        </authorList>
    </citation>
    <scope>NUCLEOTIDE SEQUENCE [LARGE SCALE GENOMIC DNA]</scope>
    <source>
        <strain evidence="2">Y4.1MC1</strain>
    </source>
</reference>
<evidence type="ECO:0000313" key="2">
    <source>
        <dbReference type="EMBL" id="ADP74324.1"/>
    </source>
</evidence>
<dbReference type="Pfam" id="PF06276">
    <property type="entry name" value="FhuF"/>
    <property type="match status" value="1"/>
</dbReference>
<dbReference type="KEGG" id="gmc:GY4MC1_1542"/>
<evidence type="ECO:0000259" key="1">
    <source>
        <dbReference type="Pfam" id="PF06276"/>
    </source>
</evidence>
<sequence>MILTAEEVKVLEAYRLSTVPTNSPLSIRVDHLLEEGALIHYLEKVRKKLGAANNVVAASMLIKRYSFLIVMSLYAMSVWNKRLVLSPERIWLETDDHDDKWLPTFRFEELHAEICTGSREQWREETVRQLFAEHLFPLIEKLRKTVKISGHILWENISIYIYWVYEKLRNDEILAHVHEQLCDDFHYLVHGADGSLFGTPQQNPLKRFWKGNDGPRQRSTCCLHYQTGKGSHCRTCPRIAHQRCQAIS</sequence>
<dbReference type="AlphaFoldDB" id="A0A7U3YEG9"/>
<dbReference type="EMBL" id="CP002293">
    <property type="protein sequence ID" value="ADP74324.1"/>
    <property type="molecule type" value="Genomic_DNA"/>
</dbReference>
<accession>A0A7U3YEG9</accession>
<gene>
    <name evidence="2" type="ORF">GY4MC1_1542</name>
</gene>